<gene>
    <name evidence="2" type="ORF">GPM918_LOCUS4300</name>
    <name evidence="3" type="ORF">OVA965_LOCUS40865</name>
    <name evidence="4" type="ORF">SRO942_LOCUS4301</name>
    <name evidence="5" type="ORF">TMI583_LOCUS42389</name>
</gene>
<evidence type="ECO:0000313" key="5">
    <source>
        <dbReference type="EMBL" id="CAF4378013.1"/>
    </source>
</evidence>
<evidence type="ECO:0000313" key="2">
    <source>
        <dbReference type="EMBL" id="CAF0816216.1"/>
    </source>
</evidence>
<feature type="domain" description="UBC core" evidence="1">
    <location>
        <begin position="7"/>
        <end position="164"/>
    </location>
</feature>
<evidence type="ECO:0000313" key="6">
    <source>
        <dbReference type="Proteomes" id="UP000663829"/>
    </source>
</evidence>
<dbReference type="SUPFAM" id="SSF54495">
    <property type="entry name" value="UBC-like"/>
    <property type="match status" value="1"/>
</dbReference>
<dbReference type="Pfam" id="PF00179">
    <property type="entry name" value="UQ_con"/>
    <property type="match status" value="1"/>
</dbReference>
<dbReference type="Proteomes" id="UP000663829">
    <property type="component" value="Unassembled WGS sequence"/>
</dbReference>
<dbReference type="Proteomes" id="UP000682733">
    <property type="component" value="Unassembled WGS sequence"/>
</dbReference>
<dbReference type="EMBL" id="CAJOBA010068567">
    <property type="protein sequence ID" value="CAF4378013.1"/>
    <property type="molecule type" value="Genomic_DNA"/>
</dbReference>
<protein>
    <recommendedName>
        <fullName evidence="1">UBC core domain-containing protein</fullName>
    </recommendedName>
</protein>
<dbReference type="Gene3D" id="3.10.110.10">
    <property type="entry name" value="Ubiquitin Conjugating Enzyme"/>
    <property type="match status" value="1"/>
</dbReference>
<evidence type="ECO:0000313" key="4">
    <source>
        <dbReference type="EMBL" id="CAF3602314.1"/>
    </source>
</evidence>
<evidence type="ECO:0000259" key="1">
    <source>
        <dbReference type="PROSITE" id="PS50127"/>
    </source>
</evidence>
<dbReference type="PANTHER" id="PTHR24068">
    <property type="entry name" value="UBIQUITIN-CONJUGATING ENZYME E2"/>
    <property type="match status" value="1"/>
</dbReference>
<sequence>MSASSRHCSVRLYKDLVLIDETFSSTNLFHLKRRPNVDTATAMADMDITHPIFVYRPQQAPYVGGEFEVEFDIPIDYPLAKPKVKFRTPIYSPVIEESGALCLPLLTKWLPNTRLHEILSEIDYFINHLDDVDEPIRPQLLNEYRNDRENFMRNAEQKTKEKAQPQKH</sequence>
<dbReference type="InterPro" id="IPR016135">
    <property type="entry name" value="UBQ-conjugating_enzyme/RWD"/>
</dbReference>
<dbReference type="AlphaFoldDB" id="A0A813TU02"/>
<reference evidence="2" key="1">
    <citation type="submission" date="2021-02" db="EMBL/GenBank/DDBJ databases">
        <authorList>
            <person name="Nowell W R."/>
        </authorList>
    </citation>
    <scope>NUCLEOTIDE SEQUENCE</scope>
</reference>
<evidence type="ECO:0000313" key="3">
    <source>
        <dbReference type="EMBL" id="CAF1579297.1"/>
    </source>
</evidence>
<dbReference type="EMBL" id="CAJOBC010000573">
    <property type="protein sequence ID" value="CAF3602314.1"/>
    <property type="molecule type" value="Genomic_DNA"/>
</dbReference>
<dbReference type="EMBL" id="CAJNOQ010000573">
    <property type="protein sequence ID" value="CAF0816216.1"/>
    <property type="molecule type" value="Genomic_DNA"/>
</dbReference>
<dbReference type="Proteomes" id="UP000677228">
    <property type="component" value="Unassembled WGS sequence"/>
</dbReference>
<comment type="caution">
    <text evidence="2">The sequence shown here is derived from an EMBL/GenBank/DDBJ whole genome shotgun (WGS) entry which is preliminary data.</text>
</comment>
<dbReference type="SMART" id="SM00212">
    <property type="entry name" value="UBCc"/>
    <property type="match status" value="1"/>
</dbReference>
<organism evidence="2 6">
    <name type="scientific">Didymodactylos carnosus</name>
    <dbReference type="NCBI Taxonomy" id="1234261"/>
    <lineage>
        <taxon>Eukaryota</taxon>
        <taxon>Metazoa</taxon>
        <taxon>Spiralia</taxon>
        <taxon>Gnathifera</taxon>
        <taxon>Rotifera</taxon>
        <taxon>Eurotatoria</taxon>
        <taxon>Bdelloidea</taxon>
        <taxon>Philodinida</taxon>
        <taxon>Philodinidae</taxon>
        <taxon>Didymodactylos</taxon>
    </lineage>
</organism>
<dbReference type="EMBL" id="CAJNOK010045527">
    <property type="protein sequence ID" value="CAF1579297.1"/>
    <property type="molecule type" value="Genomic_DNA"/>
</dbReference>
<accession>A0A813TU02</accession>
<proteinExistence type="predicted"/>
<dbReference type="OrthoDB" id="9973183at2759"/>
<dbReference type="PROSITE" id="PS50127">
    <property type="entry name" value="UBC_2"/>
    <property type="match status" value="1"/>
</dbReference>
<name>A0A813TU02_9BILA</name>
<dbReference type="Proteomes" id="UP000681722">
    <property type="component" value="Unassembled WGS sequence"/>
</dbReference>
<dbReference type="InterPro" id="IPR000608">
    <property type="entry name" value="UBC"/>
</dbReference>
<keyword evidence="6" id="KW-1185">Reference proteome</keyword>